<dbReference type="InterPro" id="IPR043150">
    <property type="entry name" value="Phytochrome_PHY_sf"/>
</dbReference>
<dbReference type="InterPro" id="IPR036097">
    <property type="entry name" value="HisK_dim/P_sf"/>
</dbReference>
<dbReference type="SMART" id="SM00388">
    <property type="entry name" value="HisKA"/>
    <property type="match status" value="1"/>
</dbReference>
<dbReference type="InterPro" id="IPR003018">
    <property type="entry name" value="GAF"/>
</dbReference>
<evidence type="ECO:0000256" key="2">
    <source>
        <dbReference type="ARBA" id="ARBA00022553"/>
    </source>
</evidence>
<feature type="compositionally biased region" description="Basic and acidic residues" evidence="12">
    <location>
        <begin position="206"/>
        <end position="216"/>
    </location>
</feature>
<comment type="caution">
    <text evidence="16">The sequence shown here is derived from an EMBL/GenBank/DDBJ whole genome shotgun (WGS) entry which is preliminary data.</text>
</comment>
<feature type="compositionally biased region" description="Polar residues" evidence="12">
    <location>
        <begin position="504"/>
        <end position="523"/>
    </location>
</feature>
<organism evidence="16 17">
    <name type="scientific">Serendipita indica (strain DSM 11827)</name>
    <name type="common">Root endophyte fungus</name>
    <name type="synonym">Piriformospora indica</name>
    <dbReference type="NCBI Taxonomy" id="1109443"/>
    <lineage>
        <taxon>Eukaryota</taxon>
        <taxon>Fungi</taxon>
        <taxon>Dikarya</taxon>
        <taxon>Basidiomycota</taxon>
        <taxon>Agaricomycotina</taxon>
        <taxon>Agaricomycetes</taxon>
        <taxon>Sebacinales</taxon>
        <taxon>Serendipitaceae</taxon>
        <taxon>Serendipita</taxon>
    </lineage>
</organism>
<feature type="domain" description="Phytochrome chromophore attachment site" evidence="13">
    <location>
        <begin position="621"/>
        <end position="783"/>
    </location>
</feature>
<keyword evidence="4" id="KW-0808">Transferase</keyword>
<evidence type="ECO:0000256" key="7">
    <source>
        <dbReference type="ARBA" id="ARBA00022840"/>
    </source>
</evidence>
<evidence type="ECO:0000259" key="15">
    <source>
        <dbReference type="PROSITE" id="PS50110"/>
    </source>
</evidence>
<feature type="region of interest" description="Disordered" evidence="12">
    <location>
        <begin position="468"/>
        <end position="538"/>
    </location>
</feature>
<keyword evidence="17" id="KW-1185">Reference proteome</keyword>
<dbReference type="InterPro" id="IPR013654">
    <property type="entry name" value="PAS_2"/>
</dbReference>
<evidence type="ECO:0000313" key="17">
    <source>
        <dbReference type="Proteomes" id="UP000007148"/>
    </source>
</evidence>
<feature type="compositionally biased region" description="Polar residues" evidence="12">
    <location>
        <begin position="14"/>
        <end position="26"/>
    </location>
</feature>
<dbReference type="Gene3D" id="1.10.287.130">
    <property type="match status" value="1"/>
</dbReference>
<dbReference type="CDD" id="cd17546">
    <property type="entry name" value="REC_hyHK_CKI1_RcsC-like"/>
    <property type="match status" value="1"/>
</dbReference>
<feature type="compositionally biased region" description="Low complexity" evidence="12">
    <location>
        <begin position="223"/>
        <end position="234"/>
    </location>
</feature>
<keyword evidence="6" id="KW-0418">Kinase</keyword>
<sequence>MRPSGGQDILDTLLSPSFHATQSPLSAPNAPSYFTAEPGAPEASITRQSRQSISSEEGYQFRHFPAEDATPSFTSAPPNKRARSFEDTPRFSRVDKSSFVPYQVQELTDSATGDKTVIKEIQLQAPQPTLPGSAVAQSLQDAVDHNKGDSAEGSEQGQSRNISEGGDQGTRRGSQSSSKPPSSVATSDHSFASAGLVHLPPIGKLDAQRRTREWRGKVAGAESSTPSSKSHPSSNIPPPIDEVDESTPEGEVPQPMPDGETSGSKNESFSVNTVSSHQSGPVVTMRFEHREDEDGHHVLVGREGTLTRCEDEPIRIPGAVQGFGVLIVLHDDAETGQLKVRQVSENSKVILGMSPKYLFGLDCFTNTLPPSQADLFWDNVQFLSDPDASDDDDEEIGPQVFLMSGWGEPGSAITEGQDAENRRHWTCWVAAHRLSQKSRIPHYFQDPATEVKRERRLIVVEFELESDPFNPLYPLPGTPSISRSDDSSPMAESGSGSASRSSKTAEQGSGIGSTEGTIPSDSTPKAGDGDTPGTTVSVTENAGDLAQKLEREWVPGPEAILDSTTNRARPLKSLERMRRLNRTSSNVLAPGAPRGNQAGIGTMDVFTVLQEINEQLGKALSLLQLLQIVVGVIKDLTQFHRVLCYQFDDSWNGQVVAELVDWGATQDLYMGLHFPAADIPAQARDLYALNRVRLLYDRGQSTARIVVKDRSDLEPPLDMTHCYLRAMSPIHLKYLGNMGVRASMSISIVAFQKLWGLIACHSYGDHGMRVSFPVRQMLRLLSDSISRNVERLSYAQRLRTRKLISTVPTDQHPTGYIVSNSEDLLTLFDADCGVLVIGEGAKILGPNEHGQDILLLAEYLRVKQFTLLQVSQSVMQDYPDLQLPSGLDVIAGLLYVPLSMTGKDFIALLRKGQAAVVNWAGRCRAWTDEQLDTAAVLALVYGKFIEVWRQKESAVQMNQMTTLLLSNASHEVRTPLHQIINYLELSLDGKKLDEELRENLTRSYNASKALLFTINDLLDLTRMEAGKETSFNEPFDLHTAIHDATRVYRVEANRRQLEFMVDLGNAPRLVIGDSRKVKTIVANLTSNAVKYTQAGAISVTAHTFEEPDGLRHAGNVAVEIIVSDTGCGIQPEKLESIFREFEQVDGMHQSKENRPGLGLGLAVVARVVEQLGGQLRVDSKLDQGSRFSCLLPFPLADYSVRNGSTDGDGSGTSAKSEIDSFVDAISSSHMMVHGQASNAGPLRRPRPKKVRQPSGGVFEVEDSNYPVRPAKVDEFDIDYPQTSLDDLINARVLAKRLKTDGHTVETAVNGQQAVDLIKEDAGFDCILMDIQMPILDGFGATKAIREIEKNSPIVVPPRPSAILCGHIPIFAVSASLRPEQRPYMLEQGMDGWILKPIDFKRMDTLLAGISNRQVRKENAFNPGCDWEKGGWLSETIIPSPDSIETSPHPKSTSGSADSINK</sequence>
<evidence type="ECO:0000256" key="8">
    <source>
        <dbReference type="ARBA" id="ARBA00022991"/>
    </source>
</evidence>
<dbReference type="Gene3D" id="3.40.50.2300">
    <property type="match status" value="1"/>
</dbReference>
<protein>
    <submittedName>
        <fullName evidence="16">Related to phytochrome</fullName>
    </submittedName>
</protein>
<keyword evidence="9" id="KW-0902">Two-component regulatory system</keyword>
<evidence type="ECO:0000256" key="6">
    <source>
        <dbReference type="ARBA" id="ARBA00022777"/>
    </source>
</evidence>
<dbReference type="Proteomes" id="UP000007148">
    <property type="component" value="Unassembled WGS sequence"/>
</dbReference>
<feature type="domain" description="Histidine kinase" evidence="14">
    <location>
        <begin position="967"/>
        <end position="1195"/>
    </location>
</feature>
<dbReference type="STRING" id="1109443.G4THT7"/>
<dbReference type="InterPro" id="IPR036890">
    <property type="entry name" value="HATPase_C_sf"/>
</dbReference>
<dbReference type="Gene3D" id="3.30.565.10">
    <property type="entry name" value="Histidine kinase-like ATPase, C-terminal domain"/>
    <property type="match status" value="1"/>
</dbReference>
<feature type="compositionally biased region" description="Basic and acidic residues" evidence="12">
    <location>
        <begin position="83"/>
        <end position="96"/>
    </location>
</feature>
<dbReference type="PROSITE" id="PS50110">
    <property type="entry name" value="RESPONSE_REGULATORY"/>
    <property type="match status" value="1"/>
</dbReference>
<dbReference type="Gene3D" id="3.30.450.270">
    <property type="match status" value="1"/>
</dbReference>
<dbReference type="PROSITE" id="PS50109">
    <property type="entry name" value="HIS_KIN"/>
    <property type="match status" value="1"/>
</dbReference>
<dbReference type="Pfam" id="PF02518">
    <property type="entry name" value="HATPase_c"/>
    <property type="match status" value="1"/>
</dbReference>
<dbReference type="PRINTS" id="PR00344">
    <property type="entry name" value="BCTRLSENSOR"/>
</dbReference>
<dbReference type="SUPFAM" id="SSF52172">
    <property type="entry name" value="CheY-like"/>
    <property type="match status" value="1"/>
</dbReference>
<feature type="compositionally biased region" description="Polar residues" evidence="12">
    <location>
        <begin position="261"/>
        <end position="280"/>
    </location>
</feature>
<dbReference type="PANTHER" id="PTHR43065:SF10">
    <property type="entry name" value="PEROXIDE STRESS-ACTIVATED HISTIDINE KINASE MAK3"/>
    <property type="match status" value="1"/>
</dbReference>
<dbReference type="PROSITE" id="PS50046">
    <property type="entry name" value="PHYTOCHROME_2"/>
    <property type="match status" value="1"/>
</dbReference>
<dbReference type="eggNOG" id="KOG0519">
    <property type="taxonomic scope" value="Eukaryota"/>
</dbReference>
<dbReference type="Pfam" id="PF00072">
    <property type="entry name" value="Response_reg"/>
    <property type="match status" value="1"/>
</dbReference>
<dbReference type="InterPro" id="IPR016132">
    <property type="entry name" value="Phyto_chromo_attachment"/>
</dbReference>
<feature type="region of interest" description="Disordered" evidence="12">
    <location>
        <begin position="1437"/>
        <end position="1461"/>
    </location>
</feature>
<dbReference type="GO" id="GO:0009584">
    <property type="term" value="P:detection of visible light"/>
    <property type="evidence" value="ECO:0007669"/>
    <property type="project" value="InterPro"/>
</dbReference>
<gene>
    <name evidence="16" type="ORF">PIIN_04816</name>
</gene>
<keyword evidence="2 11" id="KW-0597">Phosphoprotein</keyword>
<keyword evidence="1" id="KW-0600">Photoreceptor protein</keyword>
<evidence type="ECO:0000256" key="10">
    <source>
        <dbReference type="ARBA" id="ARBA00023170"/>
    </source>
</evidence>
<evidence type="ECO:0000256" key="5">
    <source>
        <dbReference type="ARBA" id="ARBA00022741"/>
    </source>
</evidence>
<name>G4THT7_SERID</name>
<feature type="compositionally biased region" description="Low complexity" evidence="12">
    <location>
        <begin position="493"/>
        <end position="502"/>
    </location>
</feature>
<dbReference type="InterPro" id="IPR011006">
    <property type="entry name" value="CheY-like_superfamily"/>
</dbReference>
<evidence type="ECO:0000259" key="13">
    <source>
        <dbReference type="PROSITE" id="PS50046"/>
    </source>
</evidence>
<dbReference type="HOGENOM" id="CLU_000445_50_4_1"/>
<dbReference type="SUPFAM" id="SSF55785">
    <property type="entry name" value="PYP-like sensor domain (PAS domain)"/>
    <property type="match status" value="1"/>
</dbReference>
<dbReference type="EMBL" id="CAFZ01000098">
    <property type="protein sequence ID" value="CCA70880.1"/>
    <property type="molecule type" value="Genomic_DNA"/>
</dbReference>
<dbReference type="Pfam" id="PF00360">
    <property type="entry name" value="PHY"/>
    <property type="match status" value="1"/>
</dbReference>
<dbReference type="Pfam" id="PF08446">
    <property type="entry name" value="PAS_2"/>
    <property type="match status" value="1"/>
</dbReference>
<reference evidence="16 17" key="1">
    <citation type="journal article" date="2011" name="PLoS Pathog.">
        <title>Endophytic Life Strategies Decoded by Genome and Transcriptome Analyses of the Mutualistic Root Symbiont Piriformospora indica.</title>
        <authorList>
            <person name="Zuccaro A."/>
            <person name="Lahrmann U."/>
            <person name="Guldener U."/>
            <person name="Langen G."/>
            <person name="Pfiffi S."/>
            <person name="Biedenkopf D."/>
            <person name="Wong P."/>
            <person name="Samans B."/>
            <person name="Grimm C."/>
            <person name="Basiewicz M."/>
            <person name="Murat C."/>
            <person name="Martin F."/>
            <person name="Kogel K.H."/>
        </authorList>
    </citation>
    <scope>NUCLEOTIDE SEQUENCE [LARGE SCALE GENOMIC DNA]</scope>
    <source>
        <strain evidence="16 17">DSM 11827</strain>
    </source>
</reference>
<keyword evidence="10" id="KW-0675">Receptor</keyword>
<feature type="compositionally biased region" description="Low complexity" evidence="12">
    <location>
        <begin position="174"/>
        <end position="183"/>
    </location>
</feature>
<dbReference type="InterPro" id="IPR013515">
    <property type="entry name" value="Phytochrome_cen-reg"/>
</dbReference>
<feature type="region of interest" description="Disordered" evidence="12">
    <location>
        <begin position="202"/>
        <end position="280"/>
    </location>
</feature>
<feature type="modified residue" description="4-aspartylphosphate" evidence="11">
    <location>
        <position position="1329"/>
    </location>
</feature>
<dbReference type="CDD" id="cd00082">
    <property type="entry name" value="HisKA"/>
    <property type="match status" value="1"/>
</dbReference>
<keyword evidence="3" id="KW-0716">Sensory transduction</keyword>
<dbReference type="SUPFAM" id="SSF47384">
    <property type="entry name" value="Homodimeric domain of signal transducing histidine kinase"/>
    <property type="match status" value="1"/>
</dbReference>
<dbReference type="GO" id="GO:0009881">
    <property type="term" value="F:photoreceptor activity"/>
    <property type="evidence" value="ECO:0007669"/>
    <property type="project" value="UniProtKB-KW"/>
</dbReference>
<dbReference type="Pfam" id="PF01590">
    <property type="entry name" value="GAF"/>
    <property type="match status" value="1"/>
</dbReference>
<dbReference type="SMART" id="SM00387">
    <property type="entry name" value="HATPase_c"/>
    <property type="match status" value="1"/>
</dbReference>
<feature type="region of interest" description="Disordered" evidence="12">
    <location>
        <begin position="1235"/>
        <end position="1257"/>
    </location>
</feature>
<dbReference type="PANTHER" id="PTHR43065">
    <property type="entry name" value="SENSOR HISTIDINE KINASE"/>
    <property type="match status" value="1"/>
</dbReference>
<dbReference type="Pfam" id="PF00512">
    <property type="entry name" value="HisKA"/>
    <property type="match status" value="1"/>
</dbReference>
<dbReference type="InterPro" id="IPR035965">
    <property type="entry name" value="PAS-like_dom_sf"/>
</dbReference>
<evidence type="ECO:0000256" key="12">
    <source>
        <dbReference type="SAM" id="MobiDB-lite"/>
    </source>
</evidence>
<feature type="domain" description="Response regulatory" evidence="15">
    <location>
        <begin position="1279"/>
        <end position="1410"/>
    </location>
</feature>
<evidence type="ECO:0000256" key="1">
    <source>
        <dbReference type="ARBA" id="ARBA00022543"/>
    </source>
</evidence>
<dbReference type="SMART" id="SM00448">
    <property type="entry name" value="REC"/>
    <property type="match status" value="1"/>
</dbReference>
<dbReference type="OrthoDB" id="2015534at2759"/>
<accession>G4THT7</accession>
<keyword evidence="7" id="KW-0067">ATP-binding</keyword>
<dbReference type="Gene3D" id="3.30.450.20">
    <property type="entry name" value="PAS domain"/>
    <property type="match status" value="2"/>
</dbReference>
<feature type="region of interest" description="Disordered" evidence="12">
    <location>
        <begin position="1"/>
        <end position="102"/>
    </location>
</feature>
<dbReference type="SUPFAM" id="SSF55874">
    <property type="entry name" value="ATPase domain of HSP90 chaperone/DNA topoisomerase II/histidine kinase"/>
    <property type="match status" value="1"/>
</dbReference>
<dbReference type="GO" id="GO:0005524">
    <property type="term" value="F:ATP binding"/>
    <property type="evidence" value="ECO:0007669"/>
    <property type="project" value="UniProtKB-KW"/>
</dbReference>
<feature type="compositionally biased region" description="Polar residues" evidence="12">
    <location>
        <begin position="1442"/>
        <end position="1461"/>
    </location>
</feature>
<evidence type="ECO:0000256" key="3">
    <source>
        <dbReference type="ARBA" id="ARBA00022606"/>
    </source>
</evidence>
<keyword evidence="5" id="KW-0547">Nucleotide-binding</keyword>
<dbReference type="Gene3D" id="3.30.450.40">
    <property type="match status" value="1"/>
</dbReference>
<dbReference type="GO" id="GO:0000155">
    <property type="term" value="F:phosphorelay sensor kinase activity"/>
    <property type="evidence" value="ECO:0007669"/>
    <property type="project" value="InterPro"/>
</dbReference>
<dbReference type="InterPro" id="IPR003661">
    <property type="entry name" value="HisK_dim/P_dom"/>
</dbReference>
<evidence type="ECO:0000313" key="16">
    <source>
        <dbReference type="EMBL" id="CCA70880.1"/>
    </source>
</evidence>
<keyword evidence="8" id="KW-0157">Chromophore</keyword>
<evidence type="ECO:0000256" key="4">
    <source>
        <dbReference type="ARBA" id="ARBA00022679"/>
    </source>
</evidence>
<dbReference type="InterPro" id="IPR003594">
    <property type="entry name" value="HATPase_dom"/>
</dbReference>
<dbReference type="SUPFAM" id="SSF55781">
    <property type="entry name" value="GAF domain-like"/>
    <property type="match status" value="2"/>
</dbReference>
<dbReference type="InterPro" id="IPR029016">
    <property type="entry name" value="GAF-like_dom_sf"/>
</dbReference>
<dbReference type="InParanoid" id="G4THT7"/>
<evidence type="ECO:0000256" key="9">
    <source>
        <dbReference type="ARBA" id="ARBA00023012"/>
    </source>
</evidence>
<feature type="compositionally biased region" description="Low complexity" evidence="12">
    <location>
        <begin position="44"/>
        <end position="57"/>
    </location>
</feature>
<dbReference type="InterPro" id="IPR001789">
    <property type="entry name" value="Sig_transdc_resp-reg_receiver"/>
</dbReference>
<proteinExistence type="predicted"/>
<dbReference type="InterPro" id="IPR004358">
    <property type="entry name" value="Sig_transdc_His_kin-like_C"/>
</dbReference>
<evidence type="ECO:0000256" key="11">
    <source>
        <dbReference type="PROSITE-ProRule" id="PRU00169"/>
    </source>
</evidence>
<dbReference type="InterPro" id="IPR005467">
    <property type="entry name" value="His_kinase_dom"/>
</dbReference>
<feature type="compositionally biased region" description="Polar residues" evidence="12">
    <location>
        <begin position="153"/>
        <end position="162"/>
    </location>
</feature>
<dbReference type="GO" id="GO:0006355">
    <property type="term" value="P:regulation of DNA-templated transcription"/>
    <property type="evidence" value="ECO:0007669"/>
    <property type="project" value="InterPro"/>
</dbReference>
<dbReference type="OMA" id="WVMKPIN"/>
<feature type="region of interest" description="Disordered" evidence="12">
    <location>
        <begin position="145"/>
        <end position="188"/>
    </location>
</feature>
<evidence type="ECO:0000259" key="14">
    <source>
        <dbReference type="PROSITE" id="PS50109"/>
    </source>
</evidence>